<keyword evidence="3" id="KW-1185">Reference proteome</keyword>
<dbReference type="Proteomes" id="UP000694846">
    <property type="component" value="Unplaced"/>
</dbReference>
<protein>
    <submittedName>
        <fullName evidence="4">Uncharacterized protein LOC112693038</fullName>
    </submittedName>
</protein>
<accession>A0A8B8GM98</accession>
<dbReference type="PANTHER" id="PTHR20916">
    <property type="entry name" value="CYSTEINE AND GLYCINE-RICH PROTEIN 2 BINDING PROTEIN"/>
    <property type="match status" value="1"/>
</dbReference>
<evidence type="ECO:0000313" key="3">
    <source>
        <dbReference type="Proteomes" id="UP000694846"/>
    </source>
</evidence>
<dbReference type="Pfam" id="PF00583">
    <property type="entry name" value="Acetyltransf_1"/>
    <property type="match status" value="1"/>
</dbReference>
<dbReference type="FunFam" id="3.40.630.30:FF:000013">
    <property type="entry name" value="cysteine-rich protein 2-binding protein-like"/>
    <property type="match status" value="1"/>
</dbReference>
<dbReference type="PROSITE" id="PS51186">
    <property type="entry name" value="GNAT"/>
    <property type="match status" value="1"/>
</dbReference>
<reference evidence="4" key="1">
    <citation type="submission" date="2025-08" db="UniProtKB">
        <authorList>
            <consortium name="RefSeq"/>
        </authorList>
    </citation>
    <scope>IDENTIFICATION</scope>
    <source>
        <tissue evidence="4">Whole body</tissue>
    </source>
</reference>
<dbReference type="AlphaFoldDB" id="A0A8B8GM98"/>
<evidence type="ECO:0000256" key="1">
    <source>
        <dbReference type="SAM" id="MobiDB-lite"/>
    </source>
</evidence>
<evidence type="ECO:0000313" key="4">
    <source>
        <dbReference type="RefSeq" id="XP_025423706.1"/>
    </source>
</evidence>
<feature type="region of interest" description="Disordered" evidence="1">
    <location>
        <begin position="156"/>
        <end position="190"/>
    </location>
</feature>
<dbReference type="GO" id="GO:0004402">
    <property type="term" value="F:histone acetyltransferase activity"/>
    <property type="evidence" value="ECO:0007669"/>
    <property type="project" value="TreeGrafter"/>
</dbReference>
<name>A0A8B8GM98_9HEMI</name>
<organism evidence="3 4">
    <name type="scientific">Sipha flava</name>
    <name type="common">yellow sugarcane aphid</name>
    <dbReference type="NCBI Taxonomy" id="143950"/>
    <lineage>
        <taxon>Eukaryota</taxon>
        <taxon>Metazoa</taxon>
        <taxon>Ecdysozoa</taxon>
        <taxon>Arthropoda</taxon>
        <taxon>Hexapoda</taxon>
        <taxon>Insecta</taxon>
        <taxon>Pterygota</taxon>
        <taxon>Neoptera</taxon>
        <taxon>Paraneoptera</taxon>
        <taxon>Hemiptera</taxon>
        <taxon>Sternorrhyncha</taxon>
        <taxon>Aphidomorpha</taxon>
        <taxon>Aphidoidea</taxon>
        <taxon>Aphididae</taxon>
        <taxon>Sipha</taxon>
    </lineage>
</organism>
<dbReference type="RefSeq" id="XP_025423706.1">
    <property type="nucleotide sequence ID" value="XM_025567921.1"/>
</dbReference>
<dbReference type="InterPro" id="IPR000182">
    <property type="entry name" value="GNAT_dom"/>
</dbReference>
<dbReference type="OrthoDB" id="4080456at2759"/>
<dbReference type="PANTHER" id="PTHR20916:SF26">
    <property type="entry name" value="CYSTEINE-RICH PROTEIN 2-BINDING PROTEIN"/>
    <property type="match status" value="1"/>
</dbReference>
<dbReference type="GeneID" id="112693038"/>
<proteinExistence type="predicted"/>
<gene>
    <name evidence="4" type="primary">LOC112693038</name>
</gene>
<dbReference type="InterPro" id="IPR016181">
    <property type="entry name" value="Acyl_CoA_acyltransferase"/>
</dbReference>
<evidence type="ECO:0000259" key="2">
    <source>
        <dbReference type="PROSITE" id="PS51186"/>
    </source>
</evidence>
<dbReference type="Gene3D" id="3.40.630.30">
    <property type="match status" value="1"/>
</dbReference>
<feature type="domain" description="N-acetyltransferase" evidence="2">
    <location>
        <begin position="403"/>
        <end position="537"/>
    </location>
</feature>
<sequence length="552" mass="64155">MFNKMELTINKSSSEFNDYLHSHNSTKRNSGSAVKRLQVKRNKRFLGFNKWFRKEHDYCLPIKKQNVVKNDKAETIYNDFEEINKSLKSECLSLDCSNITKNLKEINVNNELSSCSLYAIDVTTELLKDALKENKKKQPIYEQSVAISKDCIHSSGGNGSSSLSKYHGNQDDTMPRLNNENIKQPSDEEKKSCILTESTPTTLFSPTDIDSDMIKLFPTLDYSMEHNLNEKQENIETRNTDIKTISHENTEGIVNKDGITLFCPSSGSSLEKNILNSKCKVDDVPPIKLPNDTQKLFTAEPYSTKNLMLESEQYINIFNRYQGKSKEQFFEQVEHPEPILLKDLLCGSKPKTIISPYTHRYLKPYIFRDPVTKPLWLQMLKELKEYFRRKKGLPNRMEEVETIDYSYVRAKHIKSVNALARQFFWPGIDLTESLLYPDFSVIALYKNLVIGFGFMVPDISTNENYITFLFTRPYWTNSGIATFMIYHLIQTCMTRDITLHVSPDNPAMILYQKFGFKIEEFVQNFYENYIPAESKMSKHALFLRLRSTFKRK</sequence>
<dbReference type="SUPFAM" id="SSF55729">
    <property type="entry name" value="Acyl-CoA N-acyltransferases (Nat)"/>
    <property type="match status" value="1"/>
</dbReference>
<dbReference type="CTD" id="35113"/>